<gene>
    <name evidence="1" type="ORF">GLYMA_10G058400</name>
</gene>
<evidence type="ECO:0000313" key="1">
    <source>
        <dbReference type="EMBL" id="KRH32547.1"/>
    </source>
</evidence>
<dbReference type="Proteomes" id="UP000008827">
    <property type="component" value="Chromosome 10"/>
</dbReference>
<name>A0A0R0HXQ6_SOYBN</name>
<reference evidence="1 2" key="1">
    <citation type="journal article" date="2010" name="Nature">
        <title>Genome sequence of the palaeopolyploid soybean.</title>
        <authorList>
            <person name="Schmutz J."/>
            <person name="Cannon S.B."/>
            <person name="Schlueter J."/>
            <person name="Ma J."/>
            <person name="Mitros T."/>
            <person name="Nelson W."/>
            <person name="Hyten D.L."/>
            <person name="Song Q."/>
            <person name="Thelen J.J."/>
            <person name="Cheng J."/>
            <person name="Xu D."/>
            <person name="Hellsten U."/>
            <person name="May G.D."/>
            <person name="Yu Y."/>
            <person name="Sakurai T."/>
            <person name="Umezawa T."/>
            <person name="Bhattacharyya M.K."/>
            <person name="Sandhu D."/>
            <person name="Valliyodan B."/>
            <person name="Lindquist E."/>
            <person name="Peto M."/>
            <person name="Grant D."/>
            <person name="Shu S."/>
            <person name="Goodstein D."/>
            <person name="Barry K."/>
            <person name="Futrell-Griggs M."/>
            <person name="Abernathy B."/>
            <person name="Du J."/>
            <person name="Tian Z."/>
            <person name="Zhu L."/>
            <person name="Gill N."/>
            <person name="Joshi T."/>
            <person name="Libault M."/>
            <person name="Sethuraman A."/>
            <person name="Zhang X.-C."/>
            <person name="Shinozaki K."/>
            <person name="Nguyen H.T."/>
            <person name="Wing R.A."/>
            <person name="Cregan P."/>
            <person name="Specht J."/>
            <person name="Grimwood J."/>
            <person name="Rokhsar D."/>
            <person name="Stacey G."/>
            <person name="Shoemaker R.C."/>
            <person name="Jackson S.A."/>
        </authorList>
    </citation>
    <scope>NUCLEOTIDE SEQUENCE [LARGE SCALE GENOMIC DNA]</scope>
    <source>
        <strain evidence="2">cv. Williams 82</strain>
        <tissue evidence="1">Callus</tissue>
    </source>
</reference>
<dbReference type="EnsemblPlants" id="KRH32547">
    <property type="protein sequence ID" value="KRH32547"/>
    <property type="gene ID" value="GLYMA_10G058400"/>
</dbReference>
<accession>A0A0R0HXQ6</accession>
<dbReference type="EMBL" id="CM000843">
    <property type="protein sequence ID" value="KRH32547.1"/>
    <property type="molecule type" value="Genomic_DNA"/>
</dbReference>
<protein>
    <submittedName>
        <fullName evidence="1 2">Uncharacterized protein</fullName>
    </submittedName>
</protein>
<dbReference type="Gramene" id="KRH32547">
    <property type="protein sequence ID" value="KRH32547"/>
    <property type="gene ID" value="GLYMA_10G058400"/>
</dbReference>
<keyword evidence="3" id="KW-1185">Reference proteome</keyword>
<proteinExistence type="predicted"/>
<reference evidence="2" key="2">
    <citation type="submission" date="2018-02" db="UniProtKB">
        <authorList>
            <consortium name="EnsemblPlants"/>
        </authorList>
    </citation>
    <scope>IDENTIFICATION</scope>
    <source>
        <strain evidence="2">Williams 82</strain>
    </source>
</reference>
<evidence type="ECO:0000313" key="2">
    <source>
        <dbReference type="EnsemblPlants" id="KRH32547"/>
    </source>
</evidence>
<organism evidence="1">
    <name type="scientific">Glycine max</name>
    <name type="common">Soybean</name>
    <name type="synonym">Glycine hispida</name>
    <dbReference type="NCBI Taxonomy" id="3847"/>
    <lineage>
        <taxon>Eukaryota</taxon>
        <taxon>Viridiplantae</taxon>
        <taxon>Streptophyta</taxon>
        <taxon>Embryophyta</taxon>
        <taxon>Tracheophyta</taxon>
        <taxon>Spermatophyta</taxon>
        <taxon>Magnoliopsida</taxon>
        <taxon>eudicotyledons</taxon>
        <taxon>Gunneridae</taxon>
        <taxon>Pentapetalae</taxon>
        <taxon>rosids</taxon>
        <taxon>fabids</taxon>
        <taxon>Fabales</taxon>
        <taxon>Fabaceae</taxon>
        <taxon>Papilionoideae</taxon>
        <taxon>50 kb inversion clade</taxon>
        <taxon>NPAAA clade</taxon>
        <taxon>indigoferoid/millettioid clade</taxon>
        <taxon>Phaseoleae</taxon>
        <taxon>Glycine</taxon>
        <taxon>Glycine subgen. Soja</taxon>
    </lineage>
</organism>
<sequence length="69" mass="7987">MVQLVDVHIFTAPSWNNFNKTPFVDIKLPQFWKYSYVVPAGEEIGQDLQHKVLQNYPIEGLQKGMLVLL</sequence>
<dbReference type="InParanoid" id="A0A0R0HXQ6"/>
<evidence type="ECO:0000313" key="3">
    <source>
        <dbReference type="Proteomes" id="UP000008827"/>
    </source>
</evidence>
<reference evidence="1" key="3">
    <citation type="submission" date="2018-07" db="EMBL/GenBank/DDBJ databases">
        <title>WGS assembly of Glycine max.</title>
        <authorList>
            <person name="Schmutz J."/>
            <person name="Cannon S."/>
            <person name="Schlueter J."/>
            <person name="Ma J."/>
            <person name="Mitros T."/>
            <person name="Nelson W."/>
            <person name="Hyten D."/>
            <person name="Song Q."/>
            <person name="Thelen J."/>
            <person name="Cheng J."/>
            <person name="Xu D."/>
            <person name="Hellsten U."/>
            <person name="May G."/>
            <person name="Yu Y."/>
            <person name="Sakurai T."/>
            <person name="Umezawa T."/>
            <person name="Bhattacharyya M."/>
            <person name="Sandhu D."/>
            <person name="Valliyodan B."/>
            <person name="Lindquist E."/>
            <person name="Peto M."/>
            <person name="Grant D."/>
            <person name="Shu S."/>
            <person name="Goodstein D."/>
            <person name="Barry K."/>
            <person name="Futrell-Griggs M."/>
            <person name="Abernathy B."/>
            <person name="Du J."/>
            <person name="Tian Z."/>
            <person name="Zhu L."/>
            <person name="Gill N."/>
            <person name="Joshi T."/>
            <person name="Libault M."/>
            <person name="Sethuraman A."/>
            <person name="Zhang X."/>
            <person name="Shinozaki K."/>
            <person name="Nguyen H."/>
            <person name="Wing R."/>
            <person name="Cregan P."/>
            <person name="Specht J."/>
            <person name="Grimwood J."/>
            <person name="Rokhsar D."/>
            <person name="Stacey G."/>
            <person name="Shoemaker R."/>
            <person name="Jackson S."/>
        </authorList>
    </citation>
    <scope>NUCLEOTIDE SEQUENCE</scope>
    <source>
        <tissue evidence="1">Callus</tissue>
    </source>
</reference>
<dbReference type="AlphaFoldDB" id="A0A0R0HXQ6"/>